<keyword evidence="3" id="KW-1185">Reference proteome</keyword>
<keyword evidence="1" id="KW-0472">Membrane</keyword>
<reference evidence="2 3" key="1">
    <citation type="submission" date="2021-03" db="EMBL/GenBank/DDBJ databases">
        <title>Antimicrobial resistance genes in bacteria isolated from Japanese honey, and their potential for conferring macrolide and lincosamide resistance in the American foulbrood pathogen Paenibacillus larvae.</title>
        <authorList>
            <person name="Okamoto M."/>
            <person name="Kumagai M."/>
            <person name="Kanamori H."/>
            <person name="Takamatsu D."/>
        </authorList>
    </citation>
    <scope>NUCLEOTIDE SEQUENCE [LARGE SCALE GENOMIC DNA]</scope>
    <source>
        <strain evidence="2 3">J1TS3</strain>
    </source>
</reference>
<dbReference type="Proteomes" id="UP000680279">
    <property type="component" value="Unassembled WGS sequence"/>
</dbReference>
<comment type="caution">
    <text evidence="2">The sequence shown here is derived from an EMBL/GenBank/DDBJ whole genome shotgun (WGS) entry which is preliminary data.</text>
</comment>
<name>A0ABQ4K9Q4_9BACI</name>
<keyword evidence="1" id="KW-1133">Transmembrane helix</keyword>
<organism evidence="2 3">
    <name type="scientific">Siminovitchia fordii</name>
    <dbReference type="NCBI Taxonomy" id="254759"/>
    <lineage>
        <taxon>Bacteria</taxon>
        <taxon>Bacillati</taxon>
        <taxon>Bacillota</taxon>
        <taxon>Bacilli</taxon>
        <taxon>Bacillales</taxon>
        <taxon>Bacillaceae</taxon>
        <taxon>Siminovitchia</taxon>
    </lineage>
</organism>
<keyword evidence="1" id="KW-0812">Transmembrane</keyword>
<evidence type="ECO:0000256" key="1">
    <source>
        <dbReference type="SAM" id="Phobius"/>
    </source>
</evidence>
<dbReference type="EMBL" id="BOQT01000017">
    <property type="protein sequence ID" value="GIN22449.1"/>
    <property type="molecule type" value="Genomic_DNA"/>
</dbReference>
<accession>A0ABQ4K9Q4</accession>
<feature type="transmembrane region" description="Helical" evidence="1">
    <location>
        <begin position="60"/>
        <end position="84"/>
    </location>
</feature>
<proteinExistence type="predicted"/>
<sequence>MRKTIFVDVASIHNKCKGLSYTNKIVLVGIFSGLAAVFQSAGALFPGVGYIISPLATAPIIFCSIFSARLGFLSYVLTILILLFSHPSELIIFPFTTGLLGLAIGVGFLICGTYLTLNIMGCSALSLGILTVLYGLKFPLLGPLASTTPKLSMVVGIVIFSALYSWIWILAGKIMLKRMIRIIG</sequence>
<feature type="transmembrane region" description="Helical" evidence="1">
    <location>
        <begin position="151"/>
        <end position="171"/>
    </location>
</feature>
<feature type="transmembrane region" description="Helical" evidence="1">
    <location>
        <begin position="117"/>
        <end position="136"/>
    </location>
</feature>
<protein>
    <submittedName>
        <fullName evidence="2">Uncharacterized protein</fullName>
    </submittedName>
</protein>
<feature type="transmembrane region" description="Helical" evidence="1">
    <location>
        <begin position="25"/>
        <end position="48"/>
    </location>
</feature>
<evidence type="ECO:0000313" key="2">
    <source>
        <dbReference type="EMBL" id="GIN22449.1"/>
    </source>
</evidence>
<gene>
    <name evidence="2" type="ORF">J1TS3_35830</name>
</gene>
<dbReference type="RefSeq" id="WP_212963597.1">
    <property type="nucleotide sequence ID" value="NZ_BOQT01000017.1"/>
</dbReference>
<evidence type="ECO:0000313" key="3">
    <source>
        <dbReference type="Proteomes" id="UP000680279"/>
    </source>
</evidence>
<feature type="transmembrane region" description="Helical" evidence="1">
    <location>
        <begin position="90"/>
        <end position="110"/>
    </location>
</feature>